<keyword evidence="1" id="KW-1133">Transmembrane helix</keyword>
<feature type="transmembrane region" description="Helical" evidence="1">
    <location>
        <begin position="39"/>
        <end position="60"/>
    </location>
</feature>
<accession>A0ABY4BL95</accession>
<keyword evidence="1" id="KW-0812">Transmembrane</keyword>
<protein>
    <submittedName>
        <fullName evidence="3">Transposase</fullName>
    </submittedName>
</protein>
<feature type="domain" description="Insertion element IS402-like" evidence="2">
    <location>
        <begin position="7"/>
        <end position="52"/>
    </location>
</feature>
<dbReference type="EMBL" id="CP094532">
    <property type="protein sequence ID" value="UOE39957.1"/>
    <property type="molecule type" value="Genomic_DNA"/>
</dbReference>
<evidence type="ECO:0000313" key="3">
    <source>
        <dbReference type="EMBL" id="UOE39957.1"/>
    </source>
</evidence>
<keyword evidence="4" id="KW-1185">Reference proteome</keyword>
<dbReference type="Proteomes" id="UP000831460">
    <property type="component" value="Chromosome"/>
</dbReference>
<sequence>MKGGVCLSDGEWAAVSDLLPKQKKRKDGKGRPRRNPREVLNGIIYILFSGAPGICCLLSTRPTKLVTGTFRHGQRLVCSGKCLRD</sequence>
<evidence type="ECO:0000256" key="1">
    <source>
        <dbReference type="SAM" id="Phobius"/>
    </source>
</evidence>
<evidence type="ECO:0000313" key="4">
    <source>
        <dbReference type="Proteomes" id="UP000831460"/>
    </source>
</evidence>
<name>A0ABY4BL95_9FLAO</name>
<dbReference type="Pfam" id="PF13340">
    <property type="entry name" value="DUF4096"/>
    <property type="match status" value="1"/>
</dbReference>
<dbReference type="InterPro" id="IPR025161">
    <property type="entry name" value="IS402-like_dom"/>
</dbReference>
<keyword evidence="1" id="KW-0472">Membrane</keyword>
<proteinExistence type="predicted"/>
<evidence type="ECO:0000259" key="2">
    <source>
        <dbReference type="Pfam" id="PF13340"/>
    </source>
</evidence>
<gene>
    <name evidence="3" type="ORF">MTP09_08470</name>
</gene>
<reference evidence="3 4" key="1">
    <citation type="submission" date="2022-03" db="EMBL/GenBank/DDBJ databases">
        <title>Chryseobacterium sp. isolated from particulate matters in swine house.</title>
        <authorList>
            <person name="Won M."/>
            <person name="Kim S.-J."/>
            <person name="Kwon S.-W."/>
        </authorList>
    </citation>
    <scope>NUCLEOTIDE SEQUENCE [LARGE SCALE GENOMIC DNA]</scope>
    <source>
        <strain evidence="3 4">SC2-2</strain>
    </source>
</reference>
<organism evidence="3 4">
    <name type="scientific">Chryseobacterium suipulveris</name>
    <dbReference type="NCBI Taxonomy" id="2929800"/>
    <lineage>
        <taxon>Bacteria</taxon>
        <taxon>Pseudomonadati</taxon>
        <taxon>Bacteroidota</taxon>
        <taxon>Flavobacteriia</taxon>
        <taxon>Flavobacteriales</taxon>
        <taxon>Weeksellaceae</taxon>
        <taxon>Chryseobacterium group</taxon>
        <taxon>Chryseobacterium</taxon>
    </lineage>
</organism>